<keyword evidence="5 7" id="KW-0486">Methionine biosynthesis</keyword>
<dbReference type="RefSeq" id="WP_089273616.1">
    <property type="nucleotide sequence ID" value="NZ_FZOC01000003.1"/>
</dbReference>
<dbReference type="GO" id="GO:0005737">
    <property type="term" value="C:cytoplasm"/>
    <property type="evidence" value="ECO:0007669"/>
    <property type="project" value="UniProtKB-SubCell"/>
</dbReference>
<dbReference type="Gene3D" id="1.10.1740.110">
    <property type="match status" value="1"/>
</dbReference>
<dbReference type="HAMAP" id="MF_00296">
    <property type="entry name" value="MetX_acyltransf"/>
    <property type="match status" value="1"/>
</dbReference>
<protein>
    <recommendedName>
        <fullName evidence="7">Homoserine O-acetyltransferase</fullName>
        <shortName evidence="7">HAT</shortName>
        <ecNumber evidence="7">2.3.1.31</ecNumber>
    </recommendedName>
    <alternativeName>
        <fullName evidence="7">Homoserine transacetylase</fullName>
        <shortName evidence="7">HTA</shortName>
    </alternativeName>
</protein>
<feature type="binding site" evidence="7">
    <location>
        <position position="231"/>
    </location>
    <ligand>
        <name>substrate</name>
    </ligand>
</feature>
<dbReference type="EMBL" id="FZOC01000003">
    <property type="protein sequence ID" value="SNR87487.1"/>
    <property type="molecule type" value="Genomic_DNA"/>
</dbReference>
<evidence type="ECO:0000256" key="1">
    <source>
        <dbReference type="ARBA" id="ARBA00011738"/>
    </source>
</evidence>
<evidence type="ECO:0000313" key="9">
    <source>
        <dbReference type="EMBL" id="SNR87487.1"/>
    </source>
</evidence>
<dbReference type="NCBIfam" id="TIGR02081">
    <property type="entry name" value="metW"/>
    <property type="match status" value="1"/>
</dbReference>
<comment type="similarity">
    <text evidence="7">Belongs to the AB hydrolase superfamily. MetX family.</text>
</comment>
<dbReference type="Pfam" id="PF00561">
    <property type="entry name" value="Abhydrolase_1"/>
    <property type="match status" value="1"/>
</dbReference>
<dbReference type="AlphaFoldDB" id="A0A238ZVP7"/>
<dbReference type="GO" id="GO:0009092">
    <property type="term" value="P:homoserine metabolic process"/>
    <property type="evidence" value="ECO:0007669"/>
    <property type="project" value="TreeGrafter"/>
</dbReference>
<evidence type="ECO:0000256" key="4">
    <source>
        <dbReference type="ARBA" id="ARBA00022679"/>
    </source>
</evidence>
<feature type="active site" evidence="7">
    <location>
        <position position="359"/>
    </location>
</feature>
<dbReference type="Gene3D" id="3.40.50.150">
    <property type="entry name" value="Vaccinia Virus protein VP39"/>
    <property type="match status" value="1"/>
</dbReference>
<name>A0A238ZVP7_9BACT</name>
<dbReference type="NCBIfam" id="NF001209">
    <property type="entry name" value="PRK00175.1"/>
    <property type="match status" value="1"/>
</dbReference>
<dbReference type="OrthoDB" id="9800754at2"/>
<dbReference type="Proteomes" id="UP000198324">
    <property type="component" value="Unassembled WGS sequence"/>
</dbReference>
<proteinExistence type="inferred from homology"/>
<dbReference type="SUPFAM" id="SSF53474">
    <property type="entry name" value="alpha/beta-Hydrolases"/>
    <property type="match status" value="1"/>
</dbReference>
<sequence>MADAAFDSSDAARAAGGLPHARTLTLPGPFALRLGGSLPEVAVCYETYGTLNASRDNAVYVCHALSGDSHVARHDEHDAPGWWDILVGPGKAVDTDRFFVICANVLGGCRGTTGPASIDPRTGRPYGGDFPRITIADMVAAQARLLDELGVERLHAVLGGSMGGMMALCWAVEHPERVDSAILLATTHCLSSQALSFDIVGRNAIFKDPNYNNGQYYDREHKPDHGLAIARMIGHVTYLSDRTMSRKFDPDREHPRDVAYAYEKEFSVGSYLAYQGGRFVERFDANSYVALSLAMDHFNLGRDHGGLEAAMARVRCPVLLASFSSDWLFPPAHSRRMADALLARGRRVSALEIESDCGHDAFLLENDLPVYGPLIEGFLNRPRSCPDPCSPPPQAEPAANVGLRADEPATTNVRSIFYANRLDLERIEELIPAGASVLDLGCGAGQLLSRLRARGSGALLGLELDPVAITQCVARDLCVVQRDLDRGLGVFRDRQFDVVVLSQTLQAMRRPDLVLREMLRVGATGIVSFPNFAHEAAVRQLLETGSSPVTEALPFPWWSSPSIRFFSIRDFEALCAQLGIRILSRIAIDSATGRQMHDDYNRRADMAICVLSGWD</sequence>
<reference evidence="9 10" key="1">
    <citation type="submission" date="2017-06" db="EMBL/GenBank/DDBJ databases">
        <authorList>
            <person name="Kim H.J."/>
            <person name="Triplett B.A."/>
        </authorList>
    </citation>
    <scope>NUCLEOTIDE SEQUENCE [LARGE SCALE GENOMIC DNA]</scope>
    <source>
        <strain evidence="9 10">DSM 13116</strain>
    </source>
</reference>
<comment type="function">
    <text evidence="7">Transfers an acetyl group from acetyl-CoA to L-homoserine, forming acetyl-L-homoserine.</text>
</comment>
<dbReference type="InterPro" id="IPR008220">
    <property type="entry name" value="HAT_MetX-like"/>
</dbReference>
<dbReference type="UniPathway" id="UPA00051">
    <property type="reaction ID" value="UER00074"/>
</dbReference>
<keyword evidence="6 7" id="KW-0012">Acyltransferase</keyword>
<dbReference type="Pfam" id="PF07021">
    <property type="entry name" value="MetW"/>
    <property type="match status" value="1"/>
</dbReference>
<feature type="active site" description="Nucleophile" evidence="7">
    <location>
        <position position="161"/>
    </location>
</feature>
<evidence type="ECO:0000256" key="6">
    <source>
        <dbReference type="ARBA" id="ARBA00023315"/>
    </source>
</evidence>
<dbReference type="PANTHER" id="PTHR32268:SF11">
    <property type="entry name" value="HOMOSERINE O-ACETYLTRANSFERASE"/>
    <property type="match status" value="1"/>
</dbReference>
<keyword evidence="2 7" id="KW-0963">Cytoplasm</keyword>
<evidence type="ECO:0000256" key="5">
    <source>
        <dbReference type="ARBA" id="ARBA00023167"/>
    </source>
</evidence>
<dbReference type="Gene3D" id="3.40.50.1820">
    <property type="entry name" value="alpha/beta hydrolase"/>
    <property type="match status" value="1"/>
</dbReference>
<dbReference type="InterPro" id="IPR000073">
    <property type="entry name" value="AB_hydrolase_1"/>
</dbReference>
<dbReference type="CDD" id="cd02440">
    <property type="entry name" value="AdoMet_MTases"/>
    <property type="match status" value="1"/>
</dbReference>
<dbReference type="PANTHER" id="PTHR32268">
    <property type="entry name" value="HOMOSERINE O-ACETYLTRANSFERASE"/>
    <property type="match status" value="1"/>
</dbReference>
<keyword evidence="4 7" id="KW-0808">Transferase</keyword>
<dbReference type="PRINTS" id="PR00111">
    <property type="entry name" value="ABHYDROLASE"/>
</dbReference>
<dbReference type="SUPFAM" id="SSF53335">
    <property type="entry name" value="S-adenosyl-L-methionine-dependent methyltransferases"/>
    <property type="match status" value="1"/>
</dbReference>
<feature type="active site" evidence="7">
    <location>
        <position position="326"/>
    </location>
</feature>
<keyword evidence="10" id="KW-1185">Reference proteome</keyword>
<evidence type="ECO:0000259" key="8">
    <source>
        <dbReference type="Pfam" id="PF00561"/>
    </source>
</evidence>
<accession>A0A238ZVP7</accession>
<comment type="pathway">
    <text evidence="7">Amino-acid biosynthesis; L-methionine biosynthesis via de novo pathway; O-acetyl-L-homoserine from L-homoserine: step 1/1.</text>
</comment>
<evidence type="ECO:0000256" key="2">
    <source>
        <dbReference type="ARBA" id="ARBA00022490"/>
    </source>
</evidence>
<evidence type="ECO:0000256" key="3">
    <source>
        <dbReference type="ARBA" id="ARBA00022605"/>
    </source>
</evidence>
<dbReference type="NCBIfam" id="TIGR01392">
    <property type="entry name" value="homoserO_Ac_trn"/>
    <property type="match status" value="1"/>
</dbReference>
<gene>
    <name evidence="7" type="primary">metXA</name>
    <name evidence="9" type="ORF">SAMN04488503_1654</name>
</gene>
<keyword evidence="3 7" id="KW-0028">Amino-acid biosynthesis</keyword>
<dbReference type="GO" id="GO:0009086">
    <property type="term" value="P:methionine biosynthetic process"/>
    <property type="evidence" value="ECO:0007669"/>
    <property type="project" value="UniProtKB-UniRule"/>
</dbReference>
<dbReference type="InterPro" id="IPR010743">
    <property type="entry name" value="Methionine_synth_MetW"/>
</dbReference>
<evidence type="ECO:0000313" key="10">
    <source>
        <dbReference type="Proteomes" id="UP000198324"/>
    </source>
</evidence>
<dbReference type="InterPro" id="IPR029058">
    <property type="entry name" value="AB_hydrolase_fold"/>
</dbReference>
<dbReference type="EC" id="2.3.1.31" evidence="7"/>
<comment type="catalytic activity">
    <reaction evidence="7">
        <text>L-homoserine + acetyl-CoA = O-acetyl-L-homoserine + CoA</text>
        <dbReference type="Rhea" id="RHEA:13701"/>
        <dbReference type="ChEBI" id="CHEBI:57287"/>
        <dbReference type="ChEBI" id="CHEBI:57288"/>
        <dbReference type="ChEBI" id="CHEBI:57476"/>
        <dbReference type="ChEBI" id="CHEBI:57716"/>
        <dbReference type="EC" id="2.3.1.31"/>
    </reaction>
</comment>
<evidence type="ECO:0000256" key="7">
    <source>
        <dbReference type="HAMAP-Rule" id="MF_00296"/>
    </source>
</evidence>
<feature type="domain" description="AB hydrolase-1" evidence="8">
    <location>
        <begin position="58"/>
        <end position="364"/>
    </location>
</feature>
<organism evidence="9 10">
    <name type="scientific">Humidesulfovibrio mexicanus</name>
    <dbReference type="NCBI Taxonomy" id="147047"/>
    <lineage>
        <taxon>Bacteria</taxon>
        <taxon>Pseudomonadati</taxon>
        <taxon>Thermodesulfobacteriota</taxon>
        <taxon>Desulfovibrionia</taxon>
        <taxon>Desulfovibrionales</taxon>
        <taxon>Desulfovibrionaceae</taxon>
        <taxon>Humidesulfovibrio</taxon>
    </lineage>
</organism>
<dbReference type="FunFam" id="1.10.1740.110:FF:000001">
    <property type="entry name" value="Homoserine O-acetyltransferase"/>
    <property type="match status" value="1"/>
</dbReference>
<comment type="subcellular location">
    <subcellularLocation>
        <location evidence="7">Cytoplasm</location>
    </subcellularLocation>
</comment>
<feature type="binding site" evidence="7">
    <location>
        <position position="360"/>
    </location>
    <ligand>
        <name>substrate</name>
    </ligand>
</feature>
<dbReference type="GO" id="GO:0004414">
    <property type="term" value="F:homoserine O-acetyltransferase activity"/>
    <property type="evidence" value="ECO:0007669"/>
    <property type="project" value="UniProtKB-UniRule"/>
</dbReference>
<comment type="subunit">
    <text evidence="1 7">Homodimer.</text>
</comment>
<dbReference type="InterPro" id="IPR029063">
    <property type="entry name" value="SAM-dependent_MTases_sf"/>
</dbReference>
<comment type="caution">
    <text evidence="7">Lacks conserved residue(s) required for the propagation of feature annotation.</text>
</comment>